<keyword evidence="3" id="KW-1185">Reference proteome</keyword>
<dbReference type="SUPFAM" id="SSF52025">
    <property type="entry name" value="PA domain"/>
    <property type="match status" value="1"/>
</dbReference>
<dbReference type="InterPro" id="IPR046450">
    <property type="entry name" value="PA_dom_sf"/>
</dbReference>
<evidence type="ECO:0000259" key="1">
    <source>
        <dbReference type="Pfam" id="PF04389"/>
    </source>
</evidence>
<dbReference type="PANTHER" id="PTHR10404:SF46">
    <property type="entry name" value="VACUOLAR PROTEIN SORTING-ASSOCIATED PROTEIN 70"/>
    <property type="match status" value="1"/>
</dbReference>
<dbReference type="InterPro" id="IPR007484">
    <property type="entry name" value="Peptidase_M28"/>
</dbReference>
<dbReference type="Proteomes" id="UP000290849">
    <property type="component" value="Unassembled WGS sequence"/>
</dbReference>
<feature type="domain" description="Peptidase M28" evidence="1">
    <location>
        <begin position="225"/>
        <end position="435"/>
    </location>
</feature>
<dbReference type="RefSeq" id="WP_129153057.1">
    <property type="nucleotide sequence ID" value="NZ_JBHSDO010000005.1"/>
</dbReference>
<dbReference type="SUPFAM" id="SSF53187">
    <property type="entry name" value="Zn-dependent exopeptidases"/>
    <property type="match status" value="1"/>
</dbReference>
<dbReference type="Gene3D" id="3.40.630.10">
    <property type="entry name" value="Zn peptidases"/>
    <property type="match status" value="1"/>
</dbReference>
<comment type="caution">
    <text evidence="2">The sequence shown here is derived from an EMBL/GenBank/DDBJ whole genome shotgun (WGS) entry which is preliminary data.</text>
</comment>
<dbReference type="Gene3D" id="3.50.30.30">
    <property type="match status" value="1"/>
</dbReference>
<evidence type="ECO:0000313" key="3">
    <source>
        <dbReference type="Proteomes" id="UP000290849"/>
    </source>
</evidence>
<proteinExistence type="predicted"/>
<dbReference type="OrthoDB" id="9789219at2"/>
<organism evidence="2 3">
    <name type="scientific">Achromobacter aloeverae</name>
    <dbReference type="NCBI Taxonomy" id="1750518"/>
    <lineage>
        <taxon>Bacteria</taxon>
        <taxon>Pseudomonadati</taxon>
        <taxon>Pseudomonadota</taxon>
        <taxon>Betaproteobacteria</taxon>
        <taxon>Burkholderiales</taxon>
        <taxon>Alcaligenaceae</taxon>
        <taxon>Achromobacter</taxon>
    </lineage>
</organism>
<dbReference type="InterPro" id="IPR039373">
    <property type="entry name" value="Peptidase_M28B"/>
</dbReference>
<protein>
    <recommendedName>
        <fullName evidence="1">Peptidase M28 domain-containing protein</fullName>
    </recommendedName>
</protein>
<evidence type="ECO:0000313" key="2">
    <source>
        <dbReference type="EMBL" id="RXN85413.1"/>
    </source>
</evidence>
<reference evidence="2 3" key="1">
    <citation type="journal article" date="2017" name="Int. J. Syst. Evol. Microbiol.">
        <title>Achromobacter aloeverae sp. nov., isolated from the root of Aloe vera (L.) Burm.f.</title>
        <authorList>
            <person name="Kuncharoen N."/>
            <person name="Muramatsu Y."/>
            <person name="Shibata C."/>
            <person name="Kamakura Y."/>
            <person name="Nakagawa Y."/>
            <person name="Tanasupawat S."/>
        </authorList>
    </citation>
    <scope>NUCLEOTIDE SEQUENCE [LARGE SCALE GENOMIC DNA]</scope>
    <source>
        <strain evidence="2 3">AVA-1</strain>
    </source>
</reference>
<dbReference type="Pfam" id="PF04389">
    <property type="entry name" value="Peptidase_M28"/>
    <property type="match status" value="1"/>
</dbReference>
<dbReference type="EMBL" id="PYAL01000007">
    <property type="protein sequence ID" value="RXN85413.1"/>
    <property type="molecule type" value="Genomic_DNA"/>
</dbReference>
<sequence>MTPTQNSTLTARAASYAPSRDRLARTVADLCALGEKVSGTPEEQQACDYLTAQLRAMGVSYKVHRFDSYISYPTATTLTLLVPEARDIPAVGVAFTRDTGAAGIEADIVWAGAGGPEQYADLDARGKIALIDKLPTYGLCEAARKAGAAALVGMSSGPQRHKMTCSPIWGAPASKAEVDAMPAIAGASINRPDGEWLRQLAQRGGARGRLVARVDTRWREVLLPVAEIPGTEPEFLLMGAHYCTWFDGATDNIGAVAILLELARLFQGRATPPRHGIRLAWWPGHTHGRYAGSAWYADEFWHELNDRAIAYFNVDINGSRRAYNKALRNQTGEAAAYTAAVMRDVLGEIDPDQAASMQACLRRPERYVHHTRPHRASDQSFWGVGLSGLQVSSFLQKDDPDRLPNSGLARWWHAEEDTVENCDPDVLLEDARLHAQLVHGLVDAAVLPLDLLGIAGDVDDALREYAEAAPELRLLDEIAAAVQRFRGAAQRFHAAGARLDPADTAATAAWNRRLLRAIHGVNPAVYLLGSPFQQDRATGSRLLPGFKPLLDWQALSTDERRMLRVALRREVNRLVHALDEARRVIET</sequence>
<name>A0A4Q1HFF0_9BURK</name>
<accession>A0A4Q1HFF0</accession>
<dbReference type="PANTHER" id="PTHR10404">
    <property type="entry name" value="N-ACETYLATED-ALPHA-LINKED ACIDIC DIPEPTIDASE"/>
    <property type="match status" value="1"/>
</dbReference>
<dbReference type="AlphaFoldDB" id="A0A4Q1HFF0"/>
<gene>
    <name evidence="2" type="ORF">C7R54_23300</name>
</gene>